<gene>
    <name evidence="1" type="ORF">VNO80_17771</name>
</gene>
<accession>A0AAN9MD32</accession>
<evidence type="ECO:0000313" key="1">
    <source>
        <dbReference type="EMBL" id="KAK7352351.1"/>
    </source>
</evidence>
<dbReference type="Proteomes" id="UP001374584">
    <property type="component" value="Unassembled WGS sequence"/>
</dbReference>
<proteinExistence type="predicted"/>
<reference evidence="1 2" key="1">
    <citation type="submission" date="2024-01" db="EMBL/GenBank/DDBJ databases">
        <title>The genomes of 5 underutilized Papilionoideae crops provide insights into root nodulation and disease resistanc.</title>
        <authorList>
            <person name="Jiang F."/>
        </authorList>
    </citation>
    <scope>NUCLEOTIDE SEQUENCE [LARGE SCALE GENOMIC DNA]</scope>
    <source>
        <strain evidence="1">JINMINGXINNONG_FW02</strain>
        <tissue evidence="1">Leaves</tissue>
    </source>
</reference>
<keyword evidence="2" id="KW-1185">Reference proteome</keyword>
<protein>
    <submittedName>
        <fullName evidence="1">Uncharacterized protein</fullName>
    </submittedName>
</protein>
<organism evidence="1 2">
    <name type="scientific">Phaseolus coccineus</name>
    <name type="common">Scarlet runner bean</name>
    <name type="synonym">Phaseolus multiflorus</name>
    <dbReference type="NCBI Taxonomy" id="3886"/>
    <lineage>
        <taxon>Eukaryota</taxon>
        <taxon>Viridiplantae</taxon>
        <taxon>Streptophyta</taxon>
        <taxon>Embryophyta</taxon>
        <taxon>Tracheophyta</taxon>
        <taxon>Spermatophyta</taxon>
        <taxon>Magnoliopsida</taxon>
        <taxon>eudicotyledons</taxon>
        <taxon>Gunneridae</taxon>
        <taxon>Pentapetalae</taxon>
        <taxon>rosids</taxon>
        <taxon>fabids</taxon>
        <taxon>Fabales</taxon>
        <taxon>Fabaceae</taxon>
        <taxon>Papilionoideae</taxon>
        <taxon>50 kb inversion clade</taxon>
        <taxon>NPAAA clade</taxon>
        <taxon>indigoferoid/millettioid clade</taxon>
        <taxon>Phaseoleae</taxon>
        <taxon>Phaseolus</taxon>
    </lineage>
</organism>
<evidence type="ECO:0000313" key="2">
    <source>
        <dbReference type="Proteomes" id="UP001374584"/>
    </source>
</evidence>
<dbReference type="AlphaFoldDB" id="A0AAN9MD32"/>
<comment type="caution">
    <text evidence="1">The sequence shown here is derived from an EMBL/GenBank/DDBJ whole genome shotgun (WGS) entry which is preliminary data.</text>
</comment>
<sequence length="76" mass="8689">MFDSAISSRRDSYQHTQLTIPVTLIRFSLSLSLSPSVFFSMQNFPNFSTTLSPLLLKLPHSHPAMHDLPYECNFDN</sequence>
<dbReference type="EMBL" id="JAYMYR010000007">
    <property type="protein sequence ID" value="KAK7352351.1"/>
    <property type="molecule type" value="Genomic_DNA"/>
</dbReference>
<name>A0AAN9MD32_PHACN</name>